<feature type="transmembrane region" description="Helical" evidence="11">
    <location>
        <begin position="315"/>
        <end position="332"/>
    </location>
</feature>
<evidence type="ECO:0000256" key="3">
    <source>
        <dbReference type="ARBA" id="ARBA00022475"/>
    </source>
</evidence>
<evidence type="ECO:0000256" key="4">
    <source>
        <dbReference type="ARBA" id="ARBA00022519"/>
    </source>
</evidence>
<feature type="transmembrane region" description="Helical" evidence="11">
    <location>
        <begin position="237"/>
        <end position="258"/>
    </location>
</feature>
<feature type="transmembrane region" description="Helical" evidence="11">
    <location>
        <begin position="264"/>
        <end position="284"/>
    </location>
</feature>
<comment type="caution">
    <text evidence="12">The sequence shown here is derived from an EMBL/GenBank/DDBJ whole genome shotgun (WGS) entry which is preliminary data.</text>
</comment>
<feature type="transmembrane region" description="Helical" evidence="11">
    <location>
        <begin position="62"/>
        <end position="82"/>
    </location>
</feature>
<keyword evidence="7 11" id="KW-1133">Transmembrane helix</keyword>
<feature type="transmembrane region" description="Helical" evidence="11">
    <location>
        <begin position="291"/>
        <end position="309"/>
    </location>
</feature>
<organism evidence="12 13">
    <name type="scientific">Rubellimicrobium aerolatum</name>
    <dbReference type="NCBI Taxonomy" id="490979"/>
    <lineage>
        <taxon>Bacteria</taxon>
        <taxon>Pseudomonadati</taxon>
        <taxon>Pseudomonadota</taxon>
        <taxon>Alphaproteobacteria</taxon>
        <taxon>Rhodobacterales</taxon>
        <taxon>Roseobacteraceae</taxon>
        <taxon>Rubellimicrobium</taxon>
    </lineage>
</organism>
<sequence>MMSDTLKPSLAPPAARRDHGLSLGALARRPETGSFLGMLIVFAFFAVFGGSSFLGLGGAASWLNVAAEIGIVALPVGLLMIAGELDLSVGSVIPAASMTVAVLSGYFDLPLVVGIAAALALGLLVGFVNGLLVLRTGVPSFIITLGSLFAVAGLTLGISVLVTGSTGVALQTGPLGKALLGSFIGGMFQVTILWWIAALLAVGYILHVSPIGNWIFALGGDKVSARNEGIPIDRLTVQLFMGSGFCSAFVGISQAILYNSAQVSTGQSFIFNSIISVVIGGVLLTGGFGSVVGIAFGTITFAIVSQGIFYTGFDANWASLIIGVLLLLAVLMNNTFRRLALSATTSKGKAK</sequence>
<feature type="transmembrane region" description="Helical" evidence="11">
    <location>
        <begin position="35"/>
        <end position="56"/>
    </location>
</feature>
<keyword evidence="2" id="KW-0813">Transport</keyword>
<evidence type="ECO:0000256" key="10">
    <source>
        <dbReference type="ARBA" id="ARBA00035686"/>
    </source>
</evidence>
<keyword evidence="3" id="KW-1003">Cell membrane</keyword>
<evidence type="ECO:0000256" key="1">
    <source>
        <dbReference type="ARBA" id="ARBA00004651"/>
    </source>
</evidence>
<comment type="subcellular location">
    <subcellularLocation>
        <location evidence="1">Cell membrane</location>
        <topology evidence="1">Multi-pass membrane protein</topology>
    </subcellularLocation>
</comment>
<keyword evidence="8 11" id="KW-0472">Membrane</keyword>
<keyword evidence="5" id="KW-0762">Sugar transport</keyword>
<reference evidence="13" key="1">
    <citation type="journal article" date="2019" name="Int. J. Syst. Evol. Microbiol.">
        <title>The Global Catalogue of Microorganisms (GCM) 10K type strain sequencing project: providing services to taxonomists for standard genome sequencing and annotation.</title>
        <authorList>
            <consortium name="The Broad Institute Genomics Platform"/>
            <consortium name="The Broad Institute Genome Sequencing Center for Infectious Disease"/>
            <person name="Wu L."/>
            <person name="Ma J."/>
        </authorList>
    </citation>
    <scope>NUCLEOTIDE SEQUENCE [LARGE SCALE GENOMIC DNA]</scope>
    <source>
        <strain evidence="13">KACC 11588</strain>
    </source>
</reference>
<protein>
    <recommendedName>
        <fullName evidence="10">Xylose transport system permease protein XylH</fullName>
    </recommendedName>
</protein>
<feature type="transmembrane region" description="Helical" evidence="11">
    <location>
        <begin position="113"/>
        <end position="134"/>
    </location>
</feature>
<accession>A0ABW0SHQ3</accession>
<evidence type="ECO:0000256" key="8">
    <source>
        <dbReference type="ARBA" id="ARBA00023136"/>
    </source>
</evidence>
<dbReference type="Proteomes" id="UP001596056">
    <property type="component" value="Unassembled WGS sequence"/>
</dbReference>
<dbReference type="Pfam" id="PF02653">
    <property type="entry name" value="BPD_transp_2"/>
    <property type="match status" value="1"/>
</dbReference>
<dbReference type="CDD" id="cd06579">
    <property type="entry name" value="TM_PBP1_transp_AraH_like"/>
    <property type="match status" value="1"/>
</dbReference>
<evidence type="ECO:0000256" key="9">
    <source>
        <dbReference type="ARBA" id="ARBA00035611"/>
    </source>
</evidence>
<evidence type="ECO:0000256" key="2">
    <source>
        <dbReference type="ARBA" id="ARBA00022448"/>
    </source>
</evidence>
<keyword evidence="6 11" id="KW-0812">Transmembrane</keyword>
<dbReference type="InterPro" id="IPR001851">
    <property type="entry name" value="ABC_transp_permease"/>
</dbReference>
<dbReference type="PANTHER" id="PTHR32196">
    <property type="entry name" value="ABC TRANSPORTER PERMEASE PROTEIN YPHD-RELATED-RELATED"/>
    <property type="match status" value="1"/>
</dbReference>
<evidence type="ECO:0000256" key="7">
    <source>
        <dbReference type="ARBA" id="ARBA00022989"/>
    </source>
</evidence>
<evidence type="ECO:0000256" key="5">
    <source>
        <dbReference type="ARBA" id="ARBA00022597"/>
    </source>
</evidence>
<dbReference type="RefSeq" id="WP_209843524.1">
    <property type="nucleotide sequence ID" value="NZ_JAGGJP010000036.1"/>
</dbReference>
<dbReference type="PANTHER" id="PTHR32196:SF32">
    <property type="entry name" value="XYLOSE TRANSPORT SYSTEM PERMEASE PROTEIN XYLH"/>
    <property type="match status" value="1"/>
</dbReference>
<proteinExistence type="predicted"/>
<name>A0ABW0SHQ3_9RHOB</name>
<keyword evidence="4" id="KW-0997">Cell inner membrane</keyword>
<comment type="function">
    <text evidence="9">Part of the binding-protein-dependent transport system for D-xylose. Probably responsible for the translocation of the substrate across the membrane.</text>
</comment>
<feature type="transmembrane region" description="Helical" evidence="11">
    <location>
        <begin position="141"/>
        <end position="162"/>
    </location>
</feature>
<keyword evidence="13" id="KW-1185">Reference proteome</keyword>
<dbReference type="EMBL" id="JBHSNA010000039">
    <property type="protein sequence ID" value="MFC5568362.1"/>
    <property type="molecule type" value="Genomic_DNA"/>
</dbReference>
<evidence type="ECO:0000256" key="11">
    <source>
        <dbReference type="SAM" id="Phobius"/>
    </source>
</evidence>
<evidence type="ECO:0000256" key="6">
    <source>
        <dbReference type="ARBA" id="ARBA00022692"/>
    </source>
</evidence>
<gene>
    <name evidence="12" type="ORF">ACFPOC_18340</name>
</gene>
<feature type="transmembrane region" description="Helical" evidence="11">
    <location>
        <begin position="192"/>
        <end position="216"/>
    </location>
</feature>
<evidence type="ECO:0000313" key="12">
    <source>
        <dbReference type="EMBL" id="MFC5568362.1"/>
    </source>
</evidence>
<evidence type="ECO:0000313" key="13">
    <source>
        <dbReference type="Proteomes" id="UP001596056"/>
    </source>
</evidence>